<sequence length="1163" mass="131700">MHQNKYQKKWENLFSEAYPHLKQFASDALTYLLDPSIRFLRPKVSDQQQFGGNKTGEHLSEFIANTTLGLIASVLNLFSSIAEQYASSKPTNFFNPQDGIGSEDIKTLFDVALNDQNGQWERWQVRVPLYKYNPQQPYEENLVQTEDTVATTTMLDILNRAKANILVTGTTGSGKTIVVNDFLHIPTVQDKSLFFQINFSAQSSAKGIQEVLEGRLTHRRYNLIGQSVGKQGIVFIDDMNTPTPEIYFAQPPIELIRQSVAQFGVYDRKKLTFIHLTDTVFVAACGPPGGERHEVTRRLTRQFHTIGMPQVGAASFTTIYSFIIVGFLSNQKPSLPATVLELAQPLVDATVEIYQETYSTFLPTPSKSHYTFNLRDASSLISGVLHSSSGYQSSLILVKLWAHEGCRVFRAGTWNEAIVIDDKNDIDMPPLSEPFDIEENVNQLVFADFPDRAAQPQINKEFKIGDELSRILMDHLDDNNIASQKPMHLVLFNDAILHLALIARIIRKARGNALIVGFGGSGRQSLIRLAAHIANCKFQTVEVNKIKEKYLEDINNLLSIGDIPNIWQSEDADAIVDSLRNSAKEAGRGVGRDDVMAYFNTLVRSNLHVVLCMSPSGKSFRTRLCQIPSLVNCCTLDWYDPWSSNAFLQVAHRLINNWNVPLEYKDRMAKRHNYTTATSYLELLNSYDHILKEMDELIAIRQQKLSNGLSTLERTNKEVEAIKTQLIAIQPRLEQQQKDTIGIIAELTVQQKEVEGKEEVVREEEAIVTQQTNEAETLAQDAQNDLNKAIPKYNAAIKAVQSLDKTDISEVKSFARPPELVMFVMASVCLLFNQPQTWEQAKKLMNAEFLGKLEDYDKDSLDEKMKVKLRATYINLPKFQPEVVESVSKAAKLLCSWIRALFDYSEVAKEVAPKRAKVKESMTKLAQMNEALSAKNAELREVQDKLAQLKAKYDASVSKKAKIESEIEATRVKLDRAEKLLSGLSDEYERWTQSVKDLTDSRSTLLGDALIATGYILEPFTSEYRKQLSAQWKISRLQLQNQIILIEANHSMISQQAANTWEDWIKSSKPKDMPIVFILSLGIDPASMLRQFAVETGFTERLVLKSLGFSQVLVTQKLIEKGKEKNLWVCSQNCHLYTSWMPSFDANVIRWWEKMRKNCDNTE</sequence>
<feature type="domain" description="Dynein heavy chain AAA module D4" evidence="14">
    <location>
        <begin position="546"/>
        <end position="669"/>
    </location>
</feature>
<keyword evidence="5" id="KW-0067">ATP-binding</keyword>
<dbReference type="GO" id="GO:0005874">
    <property type="term" value="C:microtubule"/>
    <property type="evidence" value="ECO:0007669"/>
    <property type="project" value="UniProtKB-KW"/>
</dbReference>
<keyword evidence="8" id="KW-0505">Motor protein</keyword>
<organism evidence="16 17">
    <name type="scientific">Streblomastix strix</name>
    <dbReference type="NCBI Taxonomy" id="222440"/>
    <lineage>
        <taxon>Eukaryota</taxon>
        <taxon>Metamonada</taxon>
        <taxon>Preaxostyla</taxon>
        <taxon>Oxymonadida</taxon>
        <taxon>Streblomastigidae</taxon>
        <taxon>Streblomastix</taxon>
    </lineage>
</organism>
<dbReference type="GO" id="GO:0007018">
    <property type="term" value="P:microtubule-based movement"/>
    <property type="evidence" value="ECO:0007669"/>
    <property type="project" value="InterPro"/>
</dbReference>
<dbReference type="Pfam" id="PF12777">
    <property type="entry name" value="MT"/>
    <property type="match status" value="1"/>
</dbReference>
<dbReference type="Pfam" id="PF17857">
    <property type="entry name" value="AAA_lid_1"/>
    <property type="match status" value="1"/>
</dbReference>
<dbReference type="GO" id="GO:0030286">
    <property type="term" value="C:dynein complex"/>
    <property type="evidence" value="ECO:0007669"/>
    <property type="project" value="UniProtKB-KW"/>
</dbReference>
<evidence type="ECO:0000256" key="10">
    <source>
        <dbReference type="SAM" id="Coils"/>
    </source>
</evidence>
<evidence type="ECO:0000256" key="9">
    <source>
        <dbReference type="ARBA" id="ARBA00023212"/>
    </source>
</evidence>
<dbReference type="InterPro" id="IPR004273">
    <property type="entry name" value="Dynein_heavy_D6_P-loop"/>
</dbReference>
<dbReference type="Pfam" id="PF03028">
    <property type="entry name" value="Dynein_heavy"/>
    <property type="match status" value="1"/>
</dbReference>
<evidence type="ECO:0000259" key="15">
    <source>
        <dbReference type="Pfam" id="PF17857"/>
    </source>
</evidence>
<dbReference type="InterPro" id="IPR024743">
    <property type="entry name" value="Dynein_HC_stalk"/>
</dbReference>
<comment type="subcellular location">
    <subcellularLocation>
        <location evidence="1">Cytoplasm</location>
        <location evidence="1">Cytoskeleton</location>
    </subcellularLocation>
</comment>
<keyword evidence="11" id="KW-1133">Transmembrane helix</keyword>
<dbReference type="GO" id="GO:0005524">
    <property type="term" value="F:ATP binding"/>
    <property type="evidence" value="ECO:0007669"/>
    <property type="project" value="UniProtKB-KW"/>
</dbReference>
<keyword evidence="7 10" id="KW-0175">Coiled coil</keyword>
<keyword evidence="11" id="KW-0472">Membrane</keyword>
<keyword evidence="2" id="KW-0963">Cytoplasm</keyword>
<feature type="domain" description="Dynein heavy chain coiled coil stalk" evidence="13">
    <location>
        <begin position="704"/>
        <end position="1030"/>
    </location>
</feature>
<evidence type="ECO:0000256" key="11">
    <source>
        <dbReference type="SAM" id="Phobius"/>
    </source>
</evidence>
<evidence type="ECO:0000256" key="1">
    <source>
        <dbReference type="ARBA" id="ARBA00004245"/>
    </source>
</evidence>
<keyword evidence="6" id="KW-0243">Dynein</keyword>
<dbReference type="GO" id="GO:0051959">
    <property type="term" value="F:dynein light intermediate chain binding"/>
    <property type="evidence" value="ECO:0007669"/>
    <property type="project" value="InterPro"/>
</dbReference>
<dbReference type="Gene3D" id="3.40.50.300">
    <property type="entry name" value="P-loop containing nucleotide triphosphate hydrolases"/>
    <property type="match status" value="4"/>
</dbReference>
<dbReference type="GO" id="GO:0045505">
    <property type="term" value="F:dynein intermediate chain binding"/>
    <property type="evidence" value="ECO:0007669"/>
    <property type="project" value="InterPro"/>
</dbReference>
<dbReference type="SUPFAM" id="SSF52540">
    <property type="entry name" value="P-loop containing nucleoside triphosphate hydrolases"/>
    <property type="match status" value="2"/>
</dbReference>
<feature type="domain" description="Dynein heavy chain AAA module D4" evidence="14">
    <location>
        <begin position="487"/>
        <end position="545"/>
    </location>
</feature>
<dbReference type="InterPro" id="IPR024317">
    <property type="entry name" value="Dynein_heavy_chain_D4_dom"/>
</dbReference>
<accession>A0A5J4VLP4</accession>
<dbReference type="PANTHER" id="PTHR22878:SF68">
    <property type="entry name" value="DYNEIN HEAVY CHAIN 6, AXONEMAL-LIKE"/>
    <property type="match status" value="1"/>
</dbReference>
<evidence type="ECO:0000313" key="17">
    <source>
        <dbReference type="Proteomes" id="UP000324800"/>
    </source>
</evidence>
<gene>
    <name evidence="16" type="ORF">EZS28_021044</name>
</gene>
<dbReference type="EMBL" id="SNRW01006248">
    <property type="protein sequence ID" value="KAA6383430.1"/>
    <property type="molecule type" value="Genomic_DNA"/>
</dbReference>
<dbReference type="Gene3D" id="1.20.920.20">
    <property type="match status" value="1"/>
</dbReference>
<dbReference type="FunFam" id="1.20.920.20:FF:000001">
    <property type="entry name" value="dynein heavy chain 2, axonemal"/>
    <property type="match status" value="1"/>
</dbReference>
<dbReference type="PANTHER" id="PTHR22878">
    <property type="entry name" value="DYNEIN HEAVY CHAIN 6, AXONEMAL-LIKE-RELATED"/>
    <property type="match status" value="1"/>
</dbReference>
<evidence type="ECO:0000256" key="4">
    <source>
        <dbReference type="ARBA" id="ARBA00022741"/>
    </source>
</evidence>
<evidence type="ECO:0000256" key="3">
    <source>
        <dbReference type="ARBA" id="ARBA00022701"/>
    </source>
</evidence>
<evidence type="ECO:0000256" key="2">
    <source>
        <dbReference type="ARBA" id="ARBA00022490"/>
    </source>
</evidence>
<dbReference type="Pfam" id="PF12780">
    <property type="entry name" value="AAA_8"/>
    <property type="match status" value="2"/>
</dbReference>
<dbReference type="AlphaFoldDB" id="A0A5J4VLP4"/>
<evidence type="ECO:0000256" key="7">
    <source>
        <dbReference type="ARBA" id="ARBA00023054"/>
    </source>
</evidence>
<evidence type="ECO:0000256" key="5">
    <source>
        <dbReference type="ARBA" id="ARBA00022840"/>
    </source>
</evidence>
<evidence type="ECO:0000256" key="8">
    <source>
        <dbReference type="ARBA" id="ARBA00023175"/>
    </source>
</evidence>
<protein>
    <submittedName>
        <fullName evidence="16">Putative dynein heavy chain</fullName>
    </submittedName>
</protein>
<evidence type="ECO:0000256" key="6">
    <source>
        <dbReference type="ARBA" id="ARBA00023017"/>
    </source>
</evidence>
<feature type="domain" description="Dynein heavy chain 3 AAA+ lid" evidence="15">
    <location>
        <begin position="346"/>
        <end position="416"/>
    </location>
</feature>
<proteinExistence type="predicted"/>
<evidence type="ECO:0000259" key="14">
    <source>
        <dbReference type="Pfam" id="PF12780"/>
    </source>
</evidence>
<keyword evidence="9" id="KW-0206">Cytoskeleton</keyword>
<keyword evidence="3" id="KW-0493">Microtubule</keyword>
<comment type="caution">
    <text evidence="16">The sequence shown here is derived from an EMBL/GenBank/DDBJ whole genome shotgun (WGS) entry which is preliminary data.</text>
</comment>
<evidence type="ECO:0000313" key="16">
    <source>
        <dbReference type="EMBL" id="KAA6383430.1"/>
    </source>
</evidence>
<feature type="domain" description="Dynein heavy chain region D6 P-loop" evidence="12">
    <location>
        <begin position="1072"/>
        <end position="1148"/>
    </location>
</feature>
<dbReference type="OrthoDB" id="5593012at2759"/>
<reference evidence="16 17" key="1">
    <citation type="submission" date="2019-03" db="EMBL/GenBank/DDBJ databases">
        <title>Single cell metagenomics reveals metabolic interactions within the superorganism composed of flagellate Streblomastix strix and complex community of Bacteroidetes bacteria on its surface.</title>
        <authorList>
            <person name="Treitli S.C."/>
            <person name="Kolisko M."/>
            <person name="Husnik F."/>
            <person name="Keeling P."/>
            <person name="Hampl V."/>
        </authorList>
    </citation>
    <scope>NUCLEOTIDE SEQUENCE [LARGE SCALE GENOMIC DNA]</scope>
    <source>
        <strain evidence="16">ST1C</strain>
    </source>
</reference>
<dbReference type="Pfam" id="PF12775">
    <property type="entry name" value="AAA_7"/>
    <property type="match status" value="1"/>
</dbReference>
<feature type="coiled-coil region" evidence="10">
    <location>
        <begin position="922"/>
        <end position="994"/>
    </location>
</feature>
<name>A0A5J4VLP4_9EUKA</name>
<dbReference type="InterPro" id="IPR027417">
    <property type="entry name" value="P-loop_NTPase"/>
</dbReference>
<dbReference type="Gene3D" id="1.20.920.30">
    <property type="match status" value="1"/>
</dbReference>
<keyword evidence="11" id="KW-0812">Transmembrane</keyword>
<dbReference type="Proteomes" id="UP000324800">
    <property type="component" value="Unassembled WGS sequence"/>
</dbReference>
<dbReference type="SUPFAM" id="SSF90257">
    <property type="entry name" value="Myosin rod fragments"/>
    <property type="match status" value="1"/>
</dbReference>
<dbReference type="InterPro" id="IPR026983">
    <property type="entry name" value="DHC"/>
</dbReference>
<dbReference type="InterPro" id="IPR041589">
    <property type="entry name" value="DNAH3_AAA_lid_1"/>
</dbReference>
<evidence type="ECO:0000259" key="13">
    <source>
        <dbReference type="Pfam" id="PF12777"/>
    </source>
</evidence>
<feature type="transmembrane region" description="Helical" evidence="11">
    <location>
        <begin position="306"/>
        <end position="328"/>
    </location>
</feature>
<keyword evidence="4" id="KW-0547">Nucleotide-binding</keyword>
<dbReference type="GO" id="GO:0008569">
    <property type="term" value="F:minus-end-directed microtubule motor activity"/>
    <property type="evidence" value="ECO:0007669"/>
    <property type="project" value="InterPro"/>
</dbReference>
<evidence type="ECO:0000259" key="12">
    <source>
        <dbReference type="Pfam" id="PF03028"/>
    </source>
</evidence>